<dbReference type="InterPro" id="IPR000225">
    <property type="entry name" value="Armadillo"/>
</dbReference>
<dbReference type="PANTHER" id="PTHR19316">
    <property type="entry name" value="PROTEIN FOLDING REGULATOR"/>
    <property type="match status" value="1"/>
</dbReference>
<dbReference type="Pfam" id="PF08609">
    <property type="entry name" value="Fes1"/>
    <property type="match status" value="1"/>
</dbReference>
<organism evidence="8 9">
    <name type="scientific">Penicillium salamii</name>
    <dbReference type="NCBI Taxonomy" id="1612424"/>
    <lineage>
        <taxon>Eukaryota</taxon>
        <taxon>Fungi</taxon>
        <taxon>Dikarya</taxon>
        <taxon>Ascomycota</taxon>
        <taxon>Pezizomycotina</taxon>
        <taxon>Eurotiomycetes</taxon>
        <taxon>Eurotiomycetidae</taxon>
        <taxon>Eurotiales</taxon>
        <taxon>Aspergillaceae</taxon>
        <taxon>Penicillium</taxon>
    </lineage>
</organism>
<evidence type="ECO:0000256" key="5">
    <source>
        <dbReference type="ARBA" id="ARBA00022845"/>
    </source>
</evidence>
<dbReference type="Pfam" id="PF00514">
    <property type="entry name" value="Arm"/>
    <property type="match status" value="1"/>
</dbReference>
<comment type="similarity">
    <text evidence="1">Belongs to the FES1 family.</text>
</comment>
<evidence type="ECO:0000256" key="6">
    <source>
        <dbReference type="ARBA" id="ARBA00024912"/>
    </source>
</evidence>
<reference evidence="8" key="1">
    <citation type="submission" date="2021-07" db="EMBL/GenBank/DDBJ databases">
        <authorList>
            <person name="Branca A.L. A."/>
        </authorList>
    </citation>
    <scope>NUCLEOTIDE SEQUENCE</scope>
</reference>
<evidence type="ECO:0000313" key="9">
    <source>
        <dbReference type="Proteomes" id="UP001152592"/>
    </source>
</evidence>
<dbReference type="InterPro" id="IPR013918">
    <property type="entry name" value="Nucleotide_exch_fac_Fes1"/>
</dbReference>
<dbReference type="InterPro" id="IPR011989">
    <property type="entry name" value="ARM-like"/>
</dbReference>
<dbReference type="GO" id="GO:0000774">
    <property type="term" value="F:adenyl-nucleotide exchange factor activity"/>
    <property type="evidence" value="ECO:0007669"/>
    <property type="project" value="TreeGrafter"/>
</dbReference>
<evidence type="ECO:0000256" key="3">
    <source>
        <dbReference type="ARBA" id="ARBA00020719"/>
    </source>
</evidence>
<proteinExistence type="inferred from homology"/>
<evidence type="ECO:0000256" key="2">
    <source>
        <dbReference type="ARBA" id="ARBA00015214"/>
    </source>
</evidence>
<accession>A0A9W4JEK1</accession>
<dbReference type="Proteomes" id="UP001152592">
    <property type="component" value="Unassembled WGS sequence"/>
</dbReference>
<name>A0A9W4JEK1_9EURO</name>
<dbReference type="OrthoDB" id="5404651at2759"/>
<evidence type="ECO:0000256" key="1">
    <source>
        <dbReference type="ARBA" id="ARBA00011045"/>
    </source>
</evidence>
<keyword evidence="4" id="KW-0677">Repeat</keyword>
<dbReference type="PANTHER" id="PTHR19316:SF18">
    <property type="entry name" value="HSP70-BINDING PROTEIN 1"/>
    <property type="match status" value="1"/>
</dbReference>
<protein>
    <recommendedName>
        <fullName evidence="3">Hsp70 nucleotide exchange factor FES1</fullName>
    </recommendedName>
    <alternativeName>
        <fullName evidence="2">Hsp70 nucleotide exchange factor fes1</fullName>
    </alternativeName>
</protein>
<gene>
    <name evidence="8" type="ORF">PSALAMII_LOCUS7043</name>
</gene>
<dbReference type="GO" id="GO:0005783">
    <property type="term" value="C:endoplasmic reticulum"/>
    <property type="evidence" value="ECO:0007669"/>
    <property type="project" value="TreeGrafter"/>
</dbReference>
<sequence length="236" mass="25747">MDPEMNKLLKWSVTNSQASAGAEGEGSAPNATEAAKTMTPEMLSRLFGGPSDADLMRAAMEVVHDPETDLENKLIAFDNFEQLIEGIDNANNLEPMGLWTPLVQLLKHEETEIRRYAAWAIGTAVQNNPKAQDKVCNLYLETCVPIHSELNTNINQLVLLNSIPDLVTLATTDANQATRKKAVYALSSAVRNYQPAMNELNKSLPEGYPTETDAGDMDAVDAVMDKLRATPVEAST</sequence>
<keyword evidence="5" id="KW-0810">Translation regulation</keyword>
<comment type="caution">
    <text evidence="8">The sequence shown here is derived from an EMBL/GenBank/DDBJ whole genome shotgun (WGS) entry which is preliminary data.</text>
</comment>
<dbReference type="SUPFAM" id="SSF48371">
    <property type="entry name" value="ARM repeat"/>
    <property type="match status" value="1"/>
</dbReference>
<evidence type="ECO:0000259" key="7">
    <source>
        <dbReference type="Pfam" id="PF08609"/>
    </source>
</evidence>
<evidence type="ECO:0000256" key="4">
    <source>
        <dbReference type="ARBA" id="ARBA00022737"/>
    </source>
</evidence>
<dbReference type="Gene3D" id="1.25.10.10">
    <property type="entry name" value="Leucine-rich Repeat Variant"/>
    <property type="match status" value="1"/>
</dbReference>
<dbReference type="InterPro" id="IPR016024">
    <property type="entry name" value="ARM-type_fold"/>
</dbReference>
<evidence type="ECO:0000313" key="8">
    <source>
        <dbReference type="EMBL" id="CAG8394889.1"/>
    </source>
</evidence>
<dbReference type="InterPro" id="IPR050693">
    <property type="entry name" value="Hsp70_NEF-Inhibitors"/>
</dbReference>
<comment type="function">
    <text evidence="6">Functions as a nucleotide exchange factor (NEF) for Hsp70 chaperones which accelerates the release of ADP. Required for fully efficient Hsp70-mediated folding of proteins.</text>
</comment>
<dbReference type="GO" id="GO:0006417">
    <property type="term" value="P:regulation of translation"/>
    <property type="evidence" value="ECO:0007669"/>
    <property type="project" value="UniProtKB-KW"/>
</dbReference>
<dbReference type="EMBL" id="CAJVPD010000249">
    <property type="protein sequence ID" value="CAG8394889.1"/>
    <property type="molecule type" value="Genomic_DNA"/>
</dbReference>
<dbReference type="AlphaFoldDB" id="A0A9W4JEK1"/>
<feature type="domain" description="Nucleotide exchange factor Fes1" evidence="7">
    <location>
        <begin position="5"/>
        <end position="93"/>
    </location>
</feature>